<dbReference type="InterPro" id="IPR043128">
    <property type="entry name" value="Rev_trsase/Diguanyl_cyclase"/>
</dbReference>
<dbReference type="Gene3D" id="3.30.70.270">
    <property type="match status" value="1"/>
</dbReference>
<sequence length="234" mass="28340">MTRYLVIGHLCEEKINWSEQLLTQSEQDRIKEVRKENGLKLIKYNAARYANARYSYNQRYVFWKTITDDSYVLKIIEEGYRIPIKEFPYPYDIEFITKEIQRMLDDEVISPLTDNEVRDVRFHLNPIFLHHGTRKDRIIVDCRNLNHVIDIERFTYEPIEFVSSLLYSHSEFMSSIDLSNAYHSIYIHESSQYLLCFKFKDRIYKFHRLIFGLSIAPYIFQRILKVPLNKFREE</sequence>
<dbReference type="PANTHER" id="PTHR33050:SF7">
    <property type="entry name" value="RIBONUCLEASE H"/>
    <property type="match status" value="1"/>
</dbReference>
<dbReference type="STRING" id="174720.A0A0N5C6W2"/>
<protein>
    <submittedName>
        <fullName evidence="3">Reverse transcriptase domain-containing protein</fullName>
    </submittedName>
</protein>
<dbReference type="SUPFAM" id="SSF56672">
    <property type="entry name" value="DNA/RNA polymerases"/>
    <property type="match status" value="1"/>
</dbReference>
<dbReference type="Proteomes" id="UP000046392">
    <property type="component" value="Unplaced"/>
</dbReference>
<keyword evidence="2" id="KW-1185">Reference proteome</keyword>
<dbReference type="Gene3D" id="3.10.10.10">
    <property type="entry name" value="HIV Type 1 Reverse Transcriptase, subunit A, domain 1"/>
    <property type="match status" value="1"/>
</dbReference>
<accession>A0A0N5C6W2</accession>
<evidence type="ECO:0000259" key="1">
    <source>
        <dbReference type="Pfam" id="PF00078"/>
    </source>
</evidence>
<proteinExistence type="predicted"/>
<dbReference type="WBParaSite" id="SPAL_0001367700.1">
    <property type="protein sequence ID" value="SPAL_0001367700.1"/>
    <property type="gene ID" value="SPAL_0001367700"/>
</dbReference>
<name>A0A0N5C6W2_STREA</name>
<evidence type="ECO:0000313" key="3">
    <source>
        <dbReference type="WBParaSite" id="SPAL_0001367700.1"/>
    </source>
</evidence>
<evidence type="ECO:0000313" key="2">
    <source>
        <dbReference type="Proteomes" id="UP000046392"/>
    </source>
</evidence>
<dbReference type="Pfam" id="PF00078">
    <property type="entry name" value="RVT_1"/>
    <property type="match status" value="1"/>
</dbReference>
<dbReference type="InterPro" id="IPR052055">
    <property type="entry name" value="Hepadnavirus_pol/RT"/>
</dbReference>
<organism evidence="2 3">
    <name type="scientific">Strongyloides papillosus</name>
    <name type="common">Intestinal threadworm</name>
    <dbReference type="NCBI Taxonomy" id="174720"/>
    <lineage>
        <taxon>Eukaryota</taxon>
        <taxon>Metazoa</taxon>
        <taxon>Ecdysozoa</taxon>
        <taxon>Nematoda</taxon>
        <taxon>Chromadorea</taxon>
        <taxon>Rhabditida</taxon>
        <taxon>Tylenchina</taxon>
        <taxon>Panagrolaimomorpha</taxon>
        <taxon>Strongyloidoidea</taxon>
        <taxon>Strongyloididae</taxon>
        <taxon>Strongyloides</taxon>
    </lineage>
</organism>
<dbReference type="InterPro" id="IPR000477">
    <property type="entry name" value="RT_dom"/>
</dbReference>
<dbReference type="PANTHER" id="PTHR33050">
    <property type="entry name" value="REVERSE TRANSCRIPTASE DOMAIN-CONTAINING PROTEIN"/>
    <property type="match status" value="1"/>
</dbReference>
<feature type="domain" description="Reverse transcriptase" evidence="1">
    <location>
        <begin position="135"/>
        <end position="233"/>
    </location>
</feature>
<dbReference type="AlphaFoldDB" id="A0A0N5C6W2"/>
<reference evidence="3" key="1">
    <citation type="submission" date="2017-02" db="UniProtKB">
        <authorList>
            <consortium name="WormBaseParasite"/>
        </authorList>
    </citation>
    <scope>IDENTIFICATION</scope>
</reference>
<dbReference type="InterPro" id="IPR043502">
    <property type="entry name" value="DNA/RNA_pol_sf"/>
</dbReference>